<evidence type="ECO:0000313" key="2">
    <source>
        <dbReference type="EMBL" id="MEE6311153.1"/>
    </source>
</evidence>
<evidence type="ECO:0000313" key="3">
    <source>
        <dbReference type="Proteomes" id="UP001339911"/>
    </source>
</evidence>
<protein>
    <submittedName>
        <fullName evidence="2">Uncharacterized protein</fullName>
    </submittedName>
</protein>
<sequence>MDRLDRKLRRERGYRRQVLPGPPPLPEWLDLAPPEAVREAVRLLLSRTTRRETRGVALVPDGPTEVAGYGLSVLARLVCADRRIRRRFAGRTWWLTAGPGARDKPGTAVRRHRRNVGLAGAPVPYADGEWSAEEDRILDMYRRLLVVVDGVPAGADDASRLLVRGRARTSLVTMPDRNTLSGWVRVVPADAAAVERSVRAALRTRTGLLPPGGAERLAELGVFAEAAEIPLPLVETVWRTTAGMSPAETAALCRRLVELSLIRPAPDRVASPARSPDAGYGFGRLVVDPVVRAIGRLDLGEQRLAEANTGLVAALAGRLPRAEALAGTAPDPAWWCLDGTEGYLWPHLVGHLLDAGALAEARLLAGDLRWVGERLLREGPVGPVADLTGVAQRTARRPVPVEAGTGDTAPGIGSLRQGLTKIAPLLGPTDPPEAVRDVLLYHLQHHPGWGDQAEAVQAGLGRPVLVKRSAGDALVRALAGSSGAWDVDLSADGALLAVAGGQPVASWLRLADPGWRSSHFGRREVARRVCLSPDGSWLAVWTSDGLVSAGPEDPPSATYVHVVDTATGELRFRLTGWYRHQILSLAAGADSSWLFTSAEDGDRAWDAVTGQLLPSLPGGGTRPQPDRTATTSPDGRWRATVHDNELRLQDLLRDRPGPMLRLAADRYDRLSGTVWLPDSGLLAYGPPGVFLCEIRC</sequence>
<dbReference type="SUPFAM" id="SSF82171">
    <property type="entry name" value="DPP6 N-terminal domain-like"/>
    <property type="match status" value="1"/>
</dbReference>
<dbReference type="InterPro" id="IPR015943">
    <property type="entry name" value="WD40/YVTN_repeat-like_dom_sf"/>
</dbReference>
<name>A0ABU7SMH0_9ACTN</name>
<reference evidence="2 3" key="1">
    <citation type="submission" date="2024-01" db="EMBL/GenBank/DDBJ databases">
        <title>Genome insights into Plantactinospora veratri sp. nov.</title>
        <authorList>
            <person name="Wang L."/>
        </authorList>
    </citation>
    <scope>NUCLEOTIDE SEQUENCE [LARGE SCALE GENOMIC DNA]</scope>
    <source>
        <strain evidence="2 3">NEAU-FHS4</strain>
    </source>
</reference>
<dbReference type="Proteomes" id="UP001339911">
    <property type="component" value="Unassembled WGS sequence"/>
</dbReference>
<organism evidence="2 3">
    <name type="scientific">Plantactinospora veratri</name>
    <dbReference type="NCBI Taxonomy" id="1436122"/>
    <lineage>
        <taxon>Bacteria</taxon>
        <taxon>Bacillati</taxon>
        <taxon>Actinomycetota</taxon>
        <taxon>Actinomycetes</taxon>
        <taxon>Micromonosporales</taxon>
        <taxon>Micromonosporaceae</taxon>
        <taxon>Plantactinospora</taxon>
    </lineage>
</organism>
<gene>
    <name evidence="2" type="ORF">V1634_30410</name>
</gene>
<proteinExistence type="predicted"/>
<evidence type="ECO:0000256" key="1">
    <source>
        <dbReference type="SAM" id="MobiDB-lite"/>
    </source>
</evidence>
<feature type="region of interest" description="Disordered" evidence="1">
    <location>
        <begin position="613"/>
        <end position="636"/>
    </location>
</feature>
<dbReference type="RefSeq" id="WP_331211166.1">
    <property type="nucleotide sequence ID" value="NZ_JAZGQL010000032.1"/>
</dbReference>
<dbReference type="Gene3D" id="2.130.10.10">
    <property type="entry name" value="YVTN repeat-like/Quinoprotein amine dehydrogenase"/>
    <property type="match status" value="1"/>
</dbReference>
<comment type="caution">
    <text evidence="2">The sequence shown here is derived from an EMBL/GenBank/DDBJ whole genome shotgun (WGS) entry which is preliminary data.</text>
</comment>
<dbReference type="EMBL" id="JAZGQL010000032">
    <property type="protein sequence ID" value="MEE6311153.1"/>
    <property type="molecule type" value="Genomic_DNA"/>
</dbReference>
<accession>A0ABU7SMH0</accession>
<keyword evidence="3" id="KW-1185">Reference proteome</keyword>